<sequence>MKSHRIVAAGALVAVGAMVLSGCSAPNRDPEIVGGSSITVAWNDPFFAYNSNLSETNAAANANIIHLANNGFVSYDPTPALVHNDKFGTVEKVSENPLKVKYTIGEGVTWSDGTPVDAADIILSWASGTTHRTEGDVPEPEYDDEGNVTNQAAIDAAAEKGVFWGTSAVKDRQLDLVQEMPEVGDDGRSVTMTYSKPWADWETFGDADDLNISAHGTVQLAFPEITDAQQAKDKLIEAVKNNDAEVLGKIATAFRTDYVYKSTPTKPQQTLSNGPYVITELVQDQYVTLKAREDYTWGTKPKYETITVRFIADPQAQVQALQNGEVQIVQSQPTADLLQQLEGTSGIKWESSKEGTYEHVDLQATNGGVFDPASYGGDAEKAKKIRKAFLLTIPRDEIVEKLIKPLEPNATTRDSNLLLPGAAGYDESVKTSGIADLKTNIEEAKKLLAEAGVTNPEVRFLTAQDNPRRQSELQLITASAEQAGFKIVDASTKEWSEIVSSQPNAYDAALFGWASTSTGVGEFGANYVTGGNNNYYGWSNTRMDEIVKEVDVTTDAAQQQKLTIEAESIIYDEAWSIPIFQHPGVVAWSEKVENVKPGFLAPQYFWNATEWAPAGGTK</sequence>
<dbReference type="Gene3D" id="3.90.76.10">
    <property type="entry name" value="Dipeptide-binding Protein, Domain 1"/>
    <property type="match status" value="1"/>
</dbReference>
<evidence type="ECO:0000313" key="3">
    <source>
        <dbReference type="Proteomes" id="UP001525379"/>
    </source>
</evidence>
<dbReference type="Pfam" id="PF00496">
    <property type="entry name" value="SBP_bac_5"/>
    <property type="match status" value="1"/>
</dbReference>
<accession>A0ABT2HW69</accession>
<evidence type="ECO:0000313" key="2">
    <source>
        <dbReference type="EMBL" id="MCT2042568.1"/>
    </source>
</evidence>
<comment type="caution">
    <text evidence="2">The sequence shown here is derived from an EMBL/GenBank/DDBJ whole genome shotgun (WGS) entry which is preliminary data.</text>
</comment>
<dbReference type="SUPFAM" id="SSF53850">
    <property type="entry name" value="Periplasmic binding protein-like II"/>
    <property type="match status" value="1"/>
</dbReference>
<dbReference type="Gene3D" id="3.10.105.10">
    <property type="entry name" value="Dipeptide-binding Protein, Domain 3"/>
    <property type="match status" value="1"/>
</dbReference>
<keyword evidence="3" id="KW-1185">Reference proteome</keyword>
<protein>
    <submittedName>
        <fullName evidence="2">ABC transporter family substrate-binding protein</fullName>
    </submittedName>
</protein>
<dbReference type="InterPro" id="IPR039424">
    <property type="entry name" value="SBP_5"/>
</dbReference>
<dbReference type="Gene3D" id="3.40.190.10">
    <property type="entry name" value="Periplasmic binding protein-like II"/>
    <property type="match status" value="1"/>
</dbReference>
<feature type="domain" description="Solute-binding protein family 5" evidence="1">
    <location>
        <begin position="92"/>
        <end position="534"/>
    </location>
</feature>
<name>A0ABT2HW69_9MICO</name>
<dbReference type="PANTHER" id="PTHR30290:SF65">
    <property type="entry name" value="MONOACYL PHOSPHATIDYLINOSITOL TETRAMANNOSIDE-BINDING PROTEIN LPQW-RELATED"/>
    <property type="match status" value="1"/>
</dbReference>
<dbReference type="RefSeq" id="WP_206394552.1">
    <property type="nucleotide sequence ID" value="NZ_JAFDPW010000001.1"/>
</dbReference>
<dbReference type="InterPro" id="IPR030678">
    <property type="entry name" value="Peptide/Ni-bd"/>
</dbReference>
<dbReference type="PIRSF" id="PIRSF002741">
    <property type="entry name" value="MppA"/>
    <property type="match status" value="1"/>
</dbReference>
<dbReference type="PROSITE" id="PS51257">
    <property type="entry name" value="PROKAR_LIPOPROTEIN"/>
    <property type="match status" value="1"/>
</dbReference>
<evidence type="ECO:0000259" key="1">
    <source>
        <dbReference type="Pfam" id="PF00496"/>
    </source>
</evidence>
<dbReference type="Proteomes" id="UP001525379">
    <property type="component" value="Unassembled WGS sequence"/>
</dbReference>
<dbReference type="PANTHER" id="PTHR30290">
    <property type="entry name" value="PERIPLASMIC BINDING COMPONENT OF ABC TRANSPORTER"/>
    <property type="match status" value="1"/>
</dbReference>
<dbReference type="EMBL" id="JALXSQ010000012">
    <property type="protein sequence ID" value="MCT2042568.1"/>
    <property type="molecule type" value="Genomic_DNA"/>
</dbReference>
<dbReference type="CDD" id="cd08501">
    <property type="entry name" value="PBP2_Lpqw"/>
    <property type="match status" value="1"/>
</dbReference>
<dbReference type="InterPro" id="IPR000914">
    <property type="entry name" value="SBP_5_dom"/>
</dbReference>
<proteinExistence type="predicted"/>
<reference evidence="2 3" key="1">
    <citation type="submission" date="2022-04" db="EMBL/GenBank/DDBJ databases">
        <title>Human microbiome associated bacterial genomes.</title>
        <authorList>
            <person name="Sandstrom S."/>
            <person name="Salamzade R."/>
            <person name="Kalan L.R."/>
        </authorList>
    </citation>
    <scope>NUCLEOTIDE SEQUENCE [LARGE SCALE GENOMIC DNA]</scope>
    <source>
        <strain evidence="3">p3-SID1799</strain>
    </source>
</reference>
<organism evidence="2 3">
    <name type="scientific">Pseudoclavibacter albus</name>
    <dbReference type="NCBI Taxonomy" id="272241"/>
    <lineage>
        <taxon>Bacteria</taxon>
        <taxon>Bacillati</taxon>
        <taxon>Actinomycetota</taxon>
        <taxon>Actinomycetes</taxon>
        <taxon>Micrococcales</taxon>
        <taxon>Microbacteriaceae</taxon>
        <taxon>Pseudoclavibacter</taxon>
    </lineage>
</organism>
<gene>
    <name evidence="2" type="ORF">M3D15_04365</name>
</gene>